<dbReference type="SUPFAM" id="SSF56784">
    <property type="entry name" value="HAD-like"/>
    <property type="match status" value="1"/>
</dbReference>
<evidence type="ECO:0000313" key="2">
    <source>
        <dbReference type="Proteomes" id="UP000245622"/>
    </source>
</evidence>
<dbReference type="InterPro" id="IPR006379">
    <property type="entry name" value="HAD-SF_hydro_IIB"/>
</dbReference>
<organism evidence="1 2">
    <name type="scientific">Romboutsia ilealis</name>
    <dbReference type="NCBI Taxonomy" id="1115758"/>
    <lineage>
        <taxon>Bacteria</taxon>
        <taxon>Bacillati</taxon>
        <taxon>Bacillota</taxon>
        <taxon>Clostridia</taxon>
        <taxon>Peptostreptococcales</taxon>
        <taxon>Peptostreptococcaceae</taxon>
        <taxon>Romboutsia</taxon>
    </lineage>
</organism>
<keyword evidence="1" id="KW-0378">Hydrolase</keyword>
<keyword evidence="2" id="KW-1185">Reference proteome</keyword>
<dbReference type="GO" id="GO:0000287">
    <property type="term" value="F:magnesium ion binding"/>
    <property type="evidence" value="ECO:0007669"/>
    <property type="project" value="TreeGrafter"/>
</dbReference>
<dbReference type="GO" id="GO:0016791">
    <property type="term" value="F:phosphatase activity"/>
    <property type="evidence" value="ECO:0007669"/>
    <property type="project" value="UniProtKB-ARBA"/>
</dbReference>
<dbReference type="SFLD" id="SFLDG01140">
    <property type="entry name" value="C2.B:_Phosphomannomutase_and_P"/>
    <property type="match status" value="1"/>
</dbReference>
<dbReference type="PANTHER" id="PTHR10000:SF25">
    <property type="entry name" value="PHOSPHATASE YKRA-RELATED"/>
    <property type="match status" value="1"/>
</dbReference>
<dbReference type="InterPro" id="IPR023214">
    <property type="entry name" value="HAD_sf"/>
</dbReference>
<dbReference type="Gene3D" id="3.40.50.1000">
    <property type="entry name" value="HAD superfamily/HAD-like"/>
    <property type="match status" value="1"/>
</dbReference>
<evidence type="ECO:0000313" key="1">
    <source>
        <dbReference type="EMBL" id="CED94840.1"/>
    </source>
</evidence>
<dbReference type="GO" id="GO:0005829">
    <property type="term" value="C:cytosol"/>
    <property type="evidence" value="ECO:0007669"/>
    <property type="project" value="TreeGrafter"/>
</dbReference>
<accession>A0A1V1I3R2</accession>
<dbReference type="InterPro" id="IPR000150">
    <property type="entry name" value="Cof"/>
</dbReference>
<sequence>MKKAIFLDIDGTLIDCMGGIKDITPNVKKAIKKVQEKGDYVFISTGRPFALLDEKILNFGFDGFILSNGAHVIINNETIYSEPIEKEFIKNIVTQLENNNIQYILQGELYSYMKESCKDFYKYYDEIGVNRTYFKDEFNIEEIDVHKFEMLCPNDEIKELCLSLIKINPECDYFSSVNKSAVEVYLKKNTKGSAILKAIDFLDIKIENTYAFGDGKNDIEMLSTVGCGIAMGNASDEVKKYSNKITDTVQNDGVAKGIEQYVYTN</sequence>
<reference evidence="1 2" key="1">
    <citation type="submission" date="2014-04" db="EMBL/GenBank/DDBJ databases">
        <authorList>
            <person name="Hornung B.V."/>
        </authorList>
    </citation>
    <scope>NUCLEOTIDE SEQUENCE [LARGE SCALE GENOMIC DNA]</scope>
    <source>
        <strain evidence="1 2">CRIB</strain>
    </source>
</reference>
<dbReference type="Gene3D" id="3.30.1240.10">
    <property type="match status" value="1"/>
</dbReference>
<dbReference type="NCBIfam" id="TIGR00099">
    <property type="entry name" value="Cof-subfamily"/>
    <property type="match status" value="1"/>
</dbReference>
<dbReference type="GeneID" id="82206266"/>
<dbReference type="PROSITE" id="PS01229">
    <property type="entry name" value="COF_2"/>
    <property type="match status" value="1"/>
</dbReference>
<dbReference type="RefSeq" id="WP_180702332.1">
    <property type="nucleotide sequence ID" value="NZ_CAONDH010000004.1"/>
</dbReference>
<dbReference type="AlphaFoldDB" id="A0A1V1I3R2"/>
<dbReference type="InterPro" id="IPR036412">
    <property type="entry name" value="HAD-like_sf"/>
</dbReference>
<protein>
    <submittedName>
        <fullName evidence="1">Cof-like hydrolase, possibly yhaX</fullName>
    </submittedName>
</protein>
<dbReference type="Pfam" id="PF08282">
    <property type="entry name" value="Hydrolase_3"/>
    <property type="match status" value="1"/>
</dbReference>
<gene>
    <name evidence="1" type="ORF">CRIB_2239</name>
</gene>
<dbReference type="KEGG" id="ril:CRIB_2239"/>
<dbReference type="NCBIfam" id="TIGR01484">
    <property type="entry name" value="HAD-SF-IIB"/>
    <property type="match status" value="1"/>
</dbReference>
<dbReference type="SFLD" id="SFLDS00003">
    <property type="entry name" value="Haloacid_Dehalogenase"/>
    <property type="match status" value="1"/>
</dbReference>
<proteinExistence type="predicted"/>
<dbReference type="EMBL" id="LN555523">
    <property type="protein sequence ID" value="CED94840.1"/>
    <property type="molecule type" value="Genomic_DNA"/>
</dbReference>
<dbReference type="PANTHER" id="PTHR10000">
    <property type="entry name" value="PHOSPHOSERINE PHOSPHATASE"/>
    <property type="match status" value="1"/>
</dbReference>
<dbReference type="Proteomes" id="UP000245622">
    <property type="component" value="Chromosome 1"/>
</dbReference>
<name>A0A1V1I3R2_9FIRM</name>